<reference evidence="4" key="1">
    <citation type="submission" date="2015-09" db="EMBL/GenBank/DDBJ databases">
        <authorList>
            <consortium name="Pathogen Informatics"/>
        </authorList>
    </citation>
    <scope>NUCLEOTIDE SEQUENCE [LARGE SCALE GENOMIC DNA]</scope>
    <source>
        <strain evidence="4">Lake Konstanz</strain>
    </source>
</reference>
<evidence type="ECO:0000256" key="2">
    <source>
        <dbReference type="SAM" id="MobiDB-lite"/>
    </source>
</evidence>
<feature type="coiled-coil region" evidence="1">
    <location>
        <begin position="14"/>
        <end position="65"/>
    </location>
</feature>
<accession>A0A0S4J631</accession>
<gene>
    <name evidence="3" type="ORF">BSAL_78565</name>
</gene>
<name>A0A0S4J631_BODSA</name>
<dbReference type="VEuPathDB" id="TriTrypDB:BSAL_78565"/>
<keyword evidence="4" id="KW-1185">Reference proteome</keyword>
<evidence type="ECO:0000313" key="4">
    <source>
        <dbReference type="Proteomes" id="UP000051952"/>
    </source>
</evidence>
<keyword evidence="1" id="KW-0175">Coiled coil</keyword>
<protein>
    <submittedName>
        <fullName evidence="3">Uncharacterized protein</fullName>
    </submittedName>
</protein>
<dbReference type="EMBL" id="CYKH01000780">
    <property type="protein sequence ID" value="CUG38043.1"/>
    <property type="molecule type" value="Genomic_DNA"/>
</dbReference>
<proteinExistence type="predicted"/>
<evidence type="ECO:0000313" key="3">
    <source>
        <dbReference type="EMBL" id="CUG38043.1"/>
    </source>
</evidence>
<feature type="region of interest" description="Disordered" evidence="2">
    <location>
        <begin position="169"/>
        <end position="302"/>
    </location>
</feature>
<dbReference type="Proteomes" id="UP000051952">
    <property type="component" value="Unassembled WGS sequence"/>
</dbReference>
<feature type="compositionally biased region" description="Polar residues" evidence="2">
    <location>
        <begin position="194"/>
        <end position="206"/>
    </location>
</feature>
<sequence>MRTISKEVIHNMQLRALEDEVGALSAEMTRLRLMVQQCTDREQRQASLAAENERLKAALLEAQTNGAIHSSPRAGATAAPGTLDALPAMFSGADGTARLFKAIMDAYPWLVPTDVQEAQEIVRQERELQAEERRQRHSRRAQRQQVELDAEREESLQERIALQRNIASADHHQRGTIPPLAAASSGPSHPVIAVSSTAHHPRSASSDHMPPISPRPSGTPPLQNVQASVFDRPPTPAAASDGWGGVESGAQAAPSAGSQSQSSSPVQAPPTPGSFPNLTAAMSGGHERRRWRLEGSGNERHRRCDWVTTRCQEVHP</sequence>
<feature type="region of interest" description="Disordered" evidence="2">
    <location>
        <begin position="131"/>
        <end position="151"/>
    </location>
</feature>
<feature type="compositionally biased region" description="Low complexity" evidence="2">
    <location>
        <begin position="248"/>
        <end position="266"/>
    </location>
</feature>
<organism evidence="3 4">
    <name type="scientific">Bodo saltans</name>
    <name type="common">Flagellated protozoan</name>
    <dbReference type="NCBI Taxonomy" id="75058"/>
    <lineage>
        <taxon>Eukaryota</taxon>
        <taxon>Discoba</taxon>
        <taxon>Euglenozoa</taxon>
        <taxon>Kinetoplastea</taxon>
        <taxon>Metakinetoplastina</taxon>
        <taxon>Eubodonida</taxon>
        <taxon>Bodonidae</taxon>
        <taxon>Bodo</taxon>
    </lineage>
</organism>
<evidence type="ECO:0000256" key="1">
    <source>
        <dbReference type="SAM" id="Coils"/>
    </source>
</evidence>
<dbReference type="AlphaFoldDB" id="A0A0S4J631"/>